<comment type="subcellular location">
    <subcellularLocation>
        <location evidence="1">Cytoplasm</location>
    </subcellularLocation>
</comment>
<proteinExistence type="inferred from homology"/>
<evidence type="ECO:0000256" key="1">
    <source>
        <dbReference type="ARBA" id="ARBA00004496"/>
    </source>
</evidence>
<organism evidence="12 13">
    <name type="scientific">Limoniibacter endophyticus</name>
    <dbReference type="NCBI Taxonomy" id="1565040"/>
    <lineage>
        <taxon>Bacteria</taxon>
        <taxon>Pseudomonadati</taxon>
        <taxon>Pseudomonadota</taxon>
        <taxon>Alphaproteobacteria</taxon>
        <taxon>Hyphomicrobiales</taxon>
        <taxon>Bartonellaceae</taxon>
        <taxon>Limoniibacter</taxon>
    </lineage>
</organism>
<accession>A0A8J3GEV5</accession>
<dbReference type="EMBL" id="BMZO01000001">
    <property type="protein sequence ID" value="GHC62797.1"/>
    <property type="molecule type" value="Genomic_DNA"/>
</dbReference>
<keyword evidence="5" id="KW-0963">Cytoplasm</keyword>
<evidence type="ECO:0000256" key="11">
    <source>
        <dbReference type="ARBA" id="ARBA00031350"/>
    </source>
</evidence>
<dbReference type="InterPro" id="IPR029063">
    <property type="entry name" value="SAM-dependent_MTases_sf"/>
</dbReference>
<evidence type="ECO:0000256" key="2">
    <source>
        <dbReference type="ARBA" id="ARBA00005369"/>
    </source>
</evidence>
<dbReference type="GO" id="GO:0032259">
    <property type="term" value="P:methylation"/>
    <property type="evidence" value="ECO:0007669"/>
    <property type="project" value="UniProtKB-KW"/>
</dbReference>
<evidence type="ECO:0000256" key="9">
    <source>
        <dbReference type="ARBA" id="ARBA00030757"/>
    </source>
</evidence>
<dbReference type="PANTHER" id="PTHR11579">
    <property type="entry name" value="PROTEIN-L-ISOASPARTATE O-METHYLTRANSFERASE"/>
    <property type="match status" value="1"/>
</dbReference>
<dbReference type="NCBIfam" id="NF001453">
    <property type="entry name" value="PRK00312.1"/>
    <property type="match status" value="1"/>
</dbReference>
<evidence type="ECO:0000256" key="3">
    <source>
        <dbReference type="ARBA" id="ARBA00011890"/>
    </source>
</evidence>
<name>A0A8J3GEV5_9HYPH</name>
<dbReference type="PANTHER" id="PTHR11579:SF0">
    <property type="entry name" value="PROTEIN-L-ISOASPARTATE(D-ASPARTATE) O-METHYLTRANSFERASE"/>
    <property type="match status" value="1"/>
</dbReference>
<dbReference type="RefSeq" id="WP_244636568.1">
    <property type="nucleotide sequence ID" value="NZ_BMZO01000001.1"/>
</dbReference>
<keyword evidence="6" id="KW-0489">Methyltransferase</keyword>
<evidence type="ECO:0000256" key="8">
    <source>
        <dbReference type="ARBA" id="ARBA00022691"/>
    </source>
</evidence>
<dbReference type="EC" id="2.1.1.77" evidence="3"/>
<evidence type="ECO:0000256" key="4">
    <source>
        <dbReference type="ARBA" id="ARBA00013346"/>
    </source>
</evidence>
<dbReference type="InterPro" id="IPR000682">
    <property type="entry name" value="PCMT"/>
</dbReference>
<evidence type="ECO:0000313" key="13">
    <source>
        <dbReference type="Proteomes" id="UP000641137"/>
    </source>
</evidence>
<dbReference type="GO" id="GO:0005737">
    <property type="term" value="C:cytoplasm"/>
    <property type="evidence" value="ECO:0007669"/>
    <property type="project" value="UniProtKB-SubCell"/>
</dbReference>
<dbReference type="SUPFAM" id="SSF53335">
    <property type="entry name" value="S-adenosyl-L-methionine-dependent methyltransferases"/>
    <property type="match status" value="1"/>
</dbReference>
<evidence type="ECO:0000313" key="12">
    <source>
        <dbReference type="EMBL" id="GHC62797.1"/>
    </source>
</evidence>
<reference evidence="12" key="1">
    <citation type="journal article" date="2014" name="Int. J. Syst. Evol. Microbiol.">
        <title>Complete genome sequence of Corynebacterium casei LMG S-19264T (=DSM 44701T), isolated from a smear-ripened cheese.</title>
        <authorList>
            <consortium name="US DOE Joint Genome Institute (JGI-PGF)"/>
            <person name="Walter F."/>
            <person name="Albersmeier A."/>
            <person name="Kalinowski J."/>
            <person name="Ruckert C."/>
        </authorList>
    </citation>
    <scope>NUCLEOTIDE SEQUENCE</scope>
    <source>
        <strain evidence="12">KCTC 42097</strain>
    </source>
</reference>
<dbReference type="Proteomes" id="UP000641137">
    <property type="component" value="Unassembled WGS sequence"/>
</dbReference>
<comment type="similarity">
    <text evidence="2">Belongs to the methyltransferase superfamily. L-isoaspartyl/D-aspartyl protein methyltransferase family.</text>
</comment>
<keyword evidence="8" id="KW-0949">S-adenosyl-L-methionine</keyword>
<sequence>MPNKGSELEELAAFLLRLRSAGQLSHVLVSALEATPRSMFLPGDMKNLSWSRRTIPIACGETIEGADMQALTLAALDLQPGQRVLEIGTGTGYTAAVMARIVERVTTLECYQTLIHDARQRFEALDLRNVIVKHVDGSNGLAGEGPFDRIIVWAAFETLPRAFLEQLSSHGILIAAVGPGDGEQILSRMTKIGSRFERLDLWSVRFQPLHTSRAKAL</sequence>
<evidence type="ECO:0000256" key="6">
    <source>
        <dbReference type="ARBA" id="ARBA00022603"/>
    </source>
</evidence>
<evidence type="ECO:0000256" key="7">
    <source>
        <dbReference type="ARBA" id="ARBA00022679"/>
    </source>
</evidence>
<evidence type="ECO:0000256" key="10">
    <source>
        <dbReference type="ARBA" id="ARBA00031323"/>
    </source>
</evidence>
<keyword evidence="13" id="KW-1185">Reference proteome</keyword>
<dbReference type="Pfam" id="PF01135">
    <property type="entry name" value="PCMT"/>
    <property type="match status" value="1"/>
</dbReference>
<dbReference type="GO" id="GO:0004719">
    <property type="term" value="F:protein-L-isoaspartate (D-aspartate) O-methyltransferase activity"/>
    <property type="evidence" value="ECO:0007669"/>
    <property type="project" value="UniProtKB-EC"/>
</dbReference>
<reference evidence="12" key="2">
    <citation type="submission" date="2020-09" db="EMBL/GenBank/DDBJ databases">
        <authorList>
            <person name="Sun Q."/>
            <person name="Kim S."/>
        </authorList>
    </citation>
    <scope>NUCLEOTIDE SEQUENCE</scope>
    <source>
        <strain evidence="12">KCTC 42097</strain>
    </source>
</reference>
<comment type="caution">
    <text evidence="12">The sequence shown here is derived from an EMBL/GenBank/DDBJ whole genome shotgun (WGS) entry which is preliminary data.</text>
</comment>
<dbReference type="CDD" id="cd02440">
    <property type="entry name" value="AdoMet_MTases"/>
    <property type="match status" value="1"/>
</dbReference>
<protein>
    <recommendedName>
        <fullName evidence="4">Protein-L-isoaspartate O-methyltransferase</fullName>
        <ecNumber evidence="3">2.1.1.77</ecNumber>
    </recommendedName>
    <alternativeName>
        <fullName evidence="11">L-isoaspartyl protein carboxyl methyltransferase</fullName>
    </alternativeName>
    <alternativeName>
        <fullName evidence="9">Protein L-isoaspartyl methyltransferase</fullName>
    </alternativeName>
    <alternativeName>
        <fullName evidence="10">Protein-beta-aspartate methyltransferase</fullName>
    </alternativeName>
</protein>
<gene>
    <name evidence="12" type="ORF">GCM10010136_04080</name>
</gene>
<keyword evidence="7" id="KW-0808">Transferase</keyword>
<dbReference type="AlphaFoldDB" id="A0A8J3GEV5"/>
<dbReference type="Gene3D" id="3.40.50.150">
    <property type="entry name" value="Vaccinia Virus protein VP39"/>
    <property type="match status" value="1"/>
</dbReference>
<evidence type="ECO:0000256" key="5">
    <source>
        <dbReference type="ARBA" id="ARBA00022490"/>
    </source>
</evidence>